<evidence type="ECO:0000313" key="2">
    <source>
        <dbReference type="Proteomes" id="UP000000758"/>
    </source>
</evidence>
<keyword evidence="2" id="KW-1185">Reference proteome</keyword>
<dbReference type="STRING" id="414004.CENSYa_0946"/>
<evidence type="ECO:0000313" key="1">
    <source>
        <dbReference type="EMBL" id="ABK77578.1"/>
    </source>
</evidence>
<gene>
    <name evidence="1" type="ordered locus">CENSYa_0946</name>
</gene>
<organism evidence="1 2">
    <name type="scientific">Cenarchaeum symbiosum (strain A)</name>
    <dbReference type="NCBI Taxonomy" id="414004"/>
    <lineage>
        <taxon>Archaea</taxon>
        <taxon>Nitrososphaerota</taxon>
        <taxon>Candidatus Cenarchaeales</taxon>
        <taxon>Candidatus Cenarchaeaceae</taxon>
        <taxon>Candidatus Cenarchaeum</taxon>
    </lineage>
</organism>
<reference evidence="1 2" key="1">
    <citation type="journal article" date="2006" name="Proc. Natl. Acad. Sci. U.S.A.">
        <title>Genomic analysis of the uncultivated marine crenarchaeote Cenarchaeum symbiosum.</title>
        <authorList>
            <person name="Hallam S.J."/>
            <person name="Konstantinidis K.T."/>
            <person name="Putnam N."/>
            <person name="Schleper C."/>
            <person name="Watanabe Y."/>
            <person name="Sugahara J."/>
            <person name="Preston C."/>
            <person name="de la Torre J."/>
            <person name="Richardson P.M."/>
            <person name="DeLong E.F."/>
        </authorList>
    </citation>
    <scope>NUCLEOTIDE SEQUENCE [LARGE SCALE GENOMIC DNA]</scope>
    <source>
        <strain evidence="2">A</strain>
    </source>
</reference>
<dbReference type="KEGG" id="csy:CENSYa_0946"/>
<protein>
    <submittedName>
        <fullName evidence="1">Uncharacterized protein</fullName>
    </submittedName>
</protein>
<name>A0RW61_CENSY</name>
<accession>A0RW61</accession>
<sequence>MCLSAPVLGWFCVKVRRGFRKWIAAGGGNLLFDHFLFFLFSHITHSIKSPIKGFLRRQTSMFSPAHRRFIIQT</sequence>
<dbReference type="AlphaFoldDB" id="A0RW61"/>
<dbReference type="EnsemblBacteria" id="ABK77578">
    <property type="protein sequence ID" value="ABK77578"/>
    <property type="gene ID" value="CENSYa_0946"/>
</dbReference>
<dbReference type="HOGENOM" id="CLU_2695553_0_0_2"/>
<dbReference type="Proteomes" id="UP000000758">
    <property type="component" value="Chromosome"/>
</dbReference>
<dbReference type="EMBL" id="DP000238">
    <property type="protein sequence ID" value="ABK77578.1"/>
    <property type="molecule type" value="Genomic_DNA"/>
</dbReference>
<proteinExistence type="predicted"/>